<keyword evidence="2" id="KW-0732">Signal</keyword>
<feature type="chain" id="PRO_5043806630" evidence="2">
    <location>
        <begin position="27"/>
        <end position="336"/>
    </location>
</feature>
<organism evidence="3">
    <name type="scientific">Polynucleobacter sp. UK-FUSCHL-C3</name>
    <dbReference type="NCBI Taxonomy" id="2955208"/>
    <lineage>
        <taxon>Bacteria</taxon>
        <taxon>Pseudomonadati</taxon>
        <taxon>Pseudomonadota</taxon>
        <taxon>Betaproteobacteria</taxon>
        <taxon>Burkholderiales</taxon>
        <taxon>Burkholderiaceae</taxon>
        <taxon>Polynucleobacter</taxon>
    </lineage>
</organism>
<dbReference type="RefSeq" id="WP_353438392.1">
    <property type="nucleotide sequence ID" value="NZ_CP099959.1"/>
</dbReference>
<dbReference type="InterPro" id="IPR005064">
    <property type="entry name" value="BUG"/>
</dbReference>
<dbReference type="CDD" id="cd07012">
    <property type="entry name" value="PBP2_Bug_TTT"/>
    <property type="match status" value="1"/>
</dbReference>
<accession>A0AAU8A2B0</accession>
<gene>
    <name evidence="3" type="ORF">NKE59_07640</name>
</gene>
<reference evidence="3" key="1">
    <citation type="submission" date="2022-06" db="EMBL/GenBank/DDBJ databases">
        <title>New Polynucleobacter species.</title>
        <authorList>
            <person name="Hahn M.W."/>
        </authorList>
    </citation>
    <scope>NUCLEOTIDE SEQUENCE</scope>
    <source>
        <strain evidence="3">UK-FUSCHL-C3</strain>
    </source>
</reference>
<dbReference type="Gene3D" id="3.40.190.150">
    <property type="entry name" value="Bordetella uptake gene, domain 1"/>
    <property type="match status" value="1"/>
</dbReference>
<dbReference type="Gene3D" id="3.40.190.10">
    <property type="entry name" value="Periplasmic binding protein-like II"/>
    <property type="match status" value="1"/>
</dbReference>
<name>A0AAU8A2B0_9BURK</name>
<proteinExistence type="inferred from homology"/>
<evidence type="ECO:0000313" key="3">
    <source>
        <dbReference type="EMBL" id="XCC57362.1"/>
    </source>
</evidence>
<dbReference type="Pfam" id="PF03401">
    <property type="entry name" value="TctC"/>
    <property type="match status" value="1"/>
</dbReference>
<comment type="similarity">
    <text evidence="1">Belongs to the UPF0065 (bug) family.</text>
</comment>
<sequence>MRFKLKSTLLSVALAAGFAATSTAHAQAKWEPTKAVEFVIPAGPGGGADQMARMIQGIVTKNNLMKQSIIPVNKGAGAGAEGFLAIKEAKGDPHKIVITLSNLFTTPLATGVPFSWKEMTPVAMLALDQFVLWTNAEKPYKSAKEYIDAAKAAGAGKFRMAGTGSKQEDQIITVALEKATGTKFTYIPFKGGGDVAVQLVGNHVDSTVNNPIEAVAQWRAGKLRAQCVFDDQRMPYKEKITATQSWNDVPTCKEVGVNTDYLMLRGIFMPPGVTQAQVDFYIDLFKKVRETADWKKFMADGAFNQSFMTGKEYVAWLEKNAALHAQLMKEAGFLAK</sequence>
<evidence type="ECO:0000256" key="1">
    <source>
        <dbReference type="ARBA" id="ARBA00006987"/>
    </source>
</evidence>
<evidence type="ECO:0000256" key="2">
    <source>
        <dbReference type="SAM" id="SignalP"/>
    </source>
</evidence>
<dbReference type="AlphaFoldDB" id="A0AAU8A2B0"/>
<dbReference type="InterPro" id="IPR042100">
    <property type="entry name" value="Bug_dom1"/>
</dbReference>
<dbReference type="PANTHER" id="PTHR42928">
    <property type="entry name" value="TRICARBOXYLATE-BINDING PROTEIN"/>
    <property type="match status" value="1"/>
</dbReference>
<dbReference type="EMBL" id="CP099959">
    <property type="protein sequence ID" value="XCC57362.1"/>
    <property type="molecule type" value="Genomic_DNA"/>
</dbReference>
<feature type="signal peptide" evidence="2">
    <location>
        <begin position="1"/>
        <end position="26"/>
    </location>
</feature>
<protein>
    <submittedName>
        <fullName evidence="3">Tripartite tricarboxylate transporter substrate-binding protein</fullName>
    </submittedName>
</protein>
<dbReference type="PANTHER" id="PTHR42928:SF1">
    <property type="entry name" value="BLR4371 PROTEIN"/>
    <property type="match status" value="1"/>
</dbReference>
<dbReference type="PIRSF" id="PIRSF017082">
    <property type="entry name" value="YflP"/>
    <property type="match status" value="1"/>
</dbReference>